<evidence type="ECO:0000256" key="1">
    <source>
        <dbReference type="SAM" id="MobiDB-lite"/>
    </source>
</evidence>
<proteinExistence type="predicted"/>
<dbReference type="EMBL" id="ML119897">
    <property type="protein sequence ID" value="RPA71816.1"/>
    <property type="molecule type" value="Genomic_DNA"/>
</dbReference>
<reference evidence="2 3" key="1">
    <citation type="journal article" date="2018" name="Nat. Ecol. Evol.">
        <title>Pezizomycetes genomes reveal the molecular basis of ectomycorrhizal truffle lifestyle.</title>
        <authorList>
            <person name="Murat C."/>
            <person name="Payen T."/>
            <person name="Noel B."/>
            <person name="Kuo A."/>
            <person name="Morin E."/>
            <person name="Chen J."/>
            <person name="Kohler A."/>
            <person name="Krizsan K."/>
            <person name="Balestrini R."/>
            <person name="Da Silva C."/>
            <person name="Montanini B."/>
            <person name="Hainaut M."/>
            <person name="Levati E."/>
            <person name="Barry K.W."/>
            <person name="Belfiori B."/>
            <person name="Cichocki N."/>
            <person name="Clum A."/>
            <person name="Dockter R.B."/>
            <person name="Fauchery L."/>
            <person name="Guy J."/>
            <person name="Iotti M."/>
            <person name="Le Tacon F."/>
            <person name="Lindquist E.A."/>
            <person name="Lipzen A."/>
            <person name="Malagnac F."/>
            <person name="Mello A."/>
            <person name="Molinier V."/>
            <person name="Miyauchi S."/>
            <person name="Poulain J."/>
            <person name="Riccioni C."/>
            <person name="Rubini A."/>
            <person name="Sitrit Y."/>
            <person name="Splivallo R."/>
            <person name="Traeger S."/>
            <person name="Wang M."/>
            <person name="Zifcakova L."/>
            <person name="Wipf D."/>
            <person name="Zambonelli A."/>
            <person name="Paolocci F."/>
            <person name="Nowrousian M."/>
            <person name="Ottonello S."/>
            <person name="Baldrian P."/>
            <person name="Spatafora J.W."/>
            <person name="Henrissat B."/>
            <person name="Nagy L.G."/>
            <person name="Aury J.M."/>
            <person name="Wincker P."/>
            <person name="Grigoriev I.V."/>
            <person name="Bonfante P."/>
            <person name="Martin F.M."/>
        </authorList>
    </citation>
    <scope>NUCLEOTIDE SEQUENCE [LARGE SCALE GENOMIC DNA]</scope>
    <source>
        <strain evidence="2 3">RN42</strain>
    </source>
</reference>
<gene>
    <name evidence="2" type="ORF">BJ508DRAFT_335659</name>
</gene>
<sequence>MKRPNPSTSPFTSSPPTNQMLGGMAYTQVDPRQPQMTAWQRMHEAMRPTVVRGGDRQQSAGDKRQGSYSMKGEAPKRQKVSPPLGNPQVVHPAQPYNVRQPDAMSESSHAAVSSSHPATQWSLENYAATLAKGKPASDLKAIDKVLTNARMREARKRETRRPRSTPANPPYQEATPNQFVNPPHQYADPNLRVFGQIESMTPPFLQAPPASQPLERAPLASQPLELAPLASQPLEHMNWGDFGQEFINDMENELLNAPVPDSTMAEGFNQLDFGDYNFAFHSSTR</sequence>
<keyword evidence="3" id="KW-1185">Reference proteome</keyword>
<protein>
    <submittedName>
        <fullName evidence="2">Uncharacterized protein</fullName>
    </submittedName>
</protein>
<dbReference type="Proteomes" id="UP000275078">
    <property type="component" value="Unassembled WGS sequence"/>
</dbReference>
<name>A0A3N4HF61_ASCIM</name>
<feature type="compositionally biased region" description="Low complexity" evidence="1">
    <location>
        <begin position="103"/>
        <end position="117"/>
    </location>
</feature>
<accession>A0A3N4HF61</accession>
<evidence type="ECO:0000313" key="2">
    <source>
        <dbReference type="EMBL" id="RPA71816.1"/>
    </source>
</evidence>
<organism evidence="2 3">
    <name type="scientific">Ascobolus immersus RN42</name>
    <dbReference type="NCBI Taxonomy" id="1160509"/>
    <lineage>
        <taxon>Eukaryota</taxon>
        <taxon>Fungi</taxon>
        <taxon>Dikarya</taxon>
        <taxon>Ascomycota</taxon>
        <taxon>Pezizomycotina</taxon>
        <taxon>Pezizomycetes</taxon>
        <taxon>Pezizales</taxon>
        <taxon>Ascobolaceae</taxon>
        <taxon>Ascobolus</taxon>
    </lineage>
</organism>
<evidence type="ECO:0000313" key="3">
    <source>
        <dbReference type="Proteomes" id="UP000275078"/>
    </source>
</evidence>
<feature type="region of interest" description="Disordered" evidence="1">
    <location>
        <begin position="1"/>
        <end position="117"/>
    </location>
</feature>
<dbReference type="AlphaFoldDB" id="A0A3N4HF61"/>
<feature type="compositionally biased region" description="Low complexity" evidence="1">
    <location>
        <begin position="1"/>
        <end position="17"/>
    </location>
</feature>
<feature type="region of interest" description="Disordered" evidence="1">
    <location>
        <begin position="147"/>
        <end position="179"/>
    </location>
</feature>